<dbReference type="EMBL" id="CP016895">
    <property type="protein sequence ID" value="AOA57142.1"/>
    <property type="molecule type" value="Genomic_DNA"/>
</dbReference>
<dbReference type="InterPro" id="IPR032092">
    <property type="entry name" value="PilW"/>
</dbReference>
<evidence type="ECO:0008006" key="4">
    <source>
        <dbReference type="Google" id="ProtNLM"/>
    </source>
</evidence>
<reference evidence="2 3" key="1">
    <citation type="submission" date="2016-08" db="EMBL/GenBank/DDBJ databases">
        <authorList>
            <person name="Seilhamer J.J."/>
        </authorList>
    </citation>
    <scope>NUCLEOTIDE SEQUENCE [LARGE SCALE GENOMIC DNA]</scope>
    <source>
        <strain evidence="2 3">BRTC-1</strain>
    </source>
</reference>
<protein>
    <recommendedName>
        <fullName evidence="4">Prepilin-type N-terminal cleavage/methylation domain-containing protein</fullName>
    </recommendedName>
</protein>
<dbReference type="Proteomes" id="UP000093391">
    <property type="component" value="Chromosome"/>
</dbReference>
<feature type="transmembrane region" description="Helical" evidence="1">
    <location>
        <begin position="6"/>
        <end position="28"/>
    </location>
</feature>
<proteinExistence type="predicted"/>
<evidence type="ECO:0000313" key="3">
    <source>
        <dbReference type="Proteomes" id="UP000093391"/>
    </source>
</evidence>
<dbReference type="KEGG" id="ala:BFG52_01430"/>
<dbReference type="OrthoDB" id="6712892at2"/>
<keyword evidence="1" id="KW-1133">Transmembrane helix</keyword>
<evidence type="ECO:0000313" key="2">
    <source>
        <dbReference type="EMBL" id="AOA57142.1"/>
    </source>
</evidence>
<evidence type="ECO:0000256" key="1">
    <source>
        <dbReference type="SAM" id="Phobius"/>
    </source>
</evidence>
<name>A0A1B2LW16_9GAMM</name>
<dbReference type="Pfam" id="PF16074">
    <property type="entry name" value="PilW"/>
    <property type="match status" value="1"/>
</dbReference>
<dbReference type="RefSeq" id="WP_067551616.1">
    <property type="nucleotide sequence ID" value="NZ_CP016895.1"/>
</dbReference>
<keyword evidence="3" id="KW-1185">Reference proteome</keyword>
<keyword evidence="1" id="KW-0472">Membrane</keyword>
<dbReference type="STRING" id="1789224.BFG52_01430"/>
<dbReference type="GO" id="GO:0043683">
    <property type="term" value="P:type IV pilus assembly"/>
    <property type="evidence" value="ECO:0007669"/>
    <property type="project" value="InterPro"/>
</dbReference>
<gene>
    <name evidence="2" type="ORF">BFG52_01430</name>
</gene>
<sequence>MIWTQYGLSVLEVVISLTLGLLLVGAAFKLLESGERAYSTQQAVADIQDRAILSLAYVATEIRRSHRALAVSIQDQPIYAGLLLNAHAEQHTAQAAQPKVVQTRSFMTAVAMEQTSTFALKSMQPSAREQGVAAAISVASNAQAHYPAQLQGILPITVTAGGPSHLRDTQTGKALASDQLVIQFYAEEAGIDCEGHQYQAGQFVVERFFLRPDALNQQAKQQTVLALACEAGGYDQQATRILKNPMQAGQAFGQGLGAVMIPQVEHFKLMFAIADEQRRQGLAYISSQEYQALPQRPRPAIYAVQLGILLGSNHPITASHNDSPQFQILQQAVQLLAPSNAQQGQQYLYHVLEHSVALEPGLVVIEEKS</sequence>
<dbReference type="AlphaFoldDB" id="A0A1B2LW16"/>
<accession>A0A1B2LW16</accession>
<keyword evidence="1" id="KW-0812">Transmembrane</keyword>
<organism evidence="2 3">
    <name type="scientific">Acinetobacter larvae</name>
    <dbReference type="NCBI Taxonomy" id="1789224"/>
    <lineage>
        <taxon>Bacteria</taxon>
        <taxon>Pseudomonadati</taxon>
        <taxon>Pseudomonadota</taxon>
        <taxon>Gammaproteobacteria</taxon>
        <taxon>Moraxellales</taxon>
        <taxon>Moraxellaceae</taxon>
        <taxon>Acinetobacter</taxon>
    </lineage>
</organism>